<organism evidence="2 3">
    <name type="scientific">Candidatus Magnetominusculus xianensis</name>
    <dbReference type="NCBI Taxonomy" id="1748249"/>
    <lineage>
        <taxon>Bacteria</taxon>
        <taxon>Pseudomonadati</taxon>
        <taxon>Nitrospirota</taxon>
        <taxon>Nitrospiria</taxon>
        <taxon>Nitrospirales</taxon>
        <taxon>Nitrospiraceae</taxon>
        <taxon>Candidatus Magnetominusculus</taxon>
    </lineage>
</organism>
<dbReference type="InterPro" id="IPR012902">
    <property type="entry name" value="N_methyl_site"/>
</dbReference>
<dbReference type="InterPro" id="IPR045584">
    <property type="entry name" value="Pilin-like"/>
</dbReference>
<reference evidence="2 3" key="1">
    <citation type="submission" date="2015-11" db="EMBL/GenBank/DDBJ databases">
        <authorList>
            <person name="Lin W."/>
        </authorList>
    </citation>
    <scope>NUCLEOTIDE SEQUENCE [LARGE SCALE GENOMIC DNA]</scope>
    <source>
        <strain evidence="2 3">HCH-1</strain>
    </source>
</reference>
<evidence type="ECO:0008006" key="4">
    <source>
        <dbReference type="Google" id="ProtNLM"/>
    </source>
</evidence>
<dbReference type="RefSeq" id="WP_085052034.1">
    <property type="nucleotide sequence ID" value="NZ_LNQR01000054.1"/>
</dbReference>
<evidence type="ECO:0000256" key="1">
    <source>
        <dbReference type="SAM" id="Phobius"/>
    </source>
</evidence>
<gene>
    <name evidence="2" type="ORF">ASN18_1408</name>
</gene>
<keyword evidence="1" id="KW-0812">Transmembrane</keyword>
<accession>A0ABR5SFW2</accession>
<keyword evidence="1" id="KW-0472">Membrane</keyword>
<keyword evidence="3" id="KW-1185">Reference proteome</keyword>
<name>A0ABR5SFW2_9BACT</name>
<protein>
    <recommendedName>
        <fullName evidence="4">Type IV pilus assembly protein PilW</fullName>
    </recommendedName>
</protein>
<dbReference type="EMBL" id="LNQR01000054">
    <property type="protein sequence ID" value="KWT86936.1"/>
    <property type="molecule type" value="Genomic_DNA"/>
</dbReference>
<comment type="caution">
    <text evidence="2">The sequence shown here is derived from an EMBL/GenBank/DDBJ whole genome shotgun (WGS) entry which is preliminary data.</text>
</comment>
<dbReference type="SUPFAM" id="SSF54523">
    <property type="entry name" value="Pili subunits"/>
    <property type="match status" value="1"/>
</dbReference>
<dbReference type="Pfam" id="PF07963">
    <property type="entry name" value="N_methyl"/>
    <property type="match status" value="1"/>
</dbReference>
<sequence>MRTTLLIKPVHNSAGFTLAELLVSLFIVAIMMGAIFSSFTTLTRSFKVETKTAETQIENTLSLDLLRYDLESAGYGLPEGTGVGACTTITAYNEYPVSFTPTGSTNYTPNQFTPDPANLNDSTGSCEPRPLVLDHNTNPTPSSTNGSDVLVIKSITADRTAVTKKWTMLDATGHYIVWNDTKWDLSATDRAIAVNSTRKLVSSGFQFSSLPASPPAGQFYVIYGVNATTTLRMPFNRVDYYLQRACSPQLGNCTGTAPQHPYPLQCHPSGYTLYRSVLSHANGQRVEQPVMDCVLDFQVALGIDTGCTDTLGNGCTGTLTWCRFTNLSATPSSLTPCNVSSDPGCNTDPCYLTTSYLNNAMSIRRHLKQVKVFVLAHDGKMDPNFTYGANSITIGDSDITLKTYNLSALSNYANYRWKLMKLNVKLNSLGGNYE</sequence>
<dbReference type="NCBIfam" id="TIGR02532">
    <property type="entry name" value="IV_pilin_GFxxxE"/>
    <property type="match status" value="1"/>
</dbReference>
<keyword evidence="1" id="KW-1133">Transmembrane helix</keyword>
<evidence type="ECO:0000313" key="3">
    <source>
        <dbReference type="Proteomes" id="UP000060487"/>
    </source>
</evidence>
<dbReference type="Proteomes" id="UP000060487">
    <property type="component" value="Unassembled WGS sequence"/>
</dbReference>
<evidence type="ECO:0000313" key="2">
    <source>
        <dbReference type="EMBL" id="KWT86936.1"/>
    </source>
</evidence>
<proteinExistence type="predicted"/>
<feature type="transmembrane region" description="Helical" evidence="1">
    <location>
        <begin position="21"/>
        <end position="42"/>
    </location>
</feature>